<dbReference type="PANTHER" id="PTHR37042">
    <property type="entry name" value="OUTER MEMBRANE PROTEIN RV1973"/>
    <property type="match status" value="1"/>
</dbReference>
<dbReference type="AlphaFoldDB" id="A0A1X2EFQ2"/>
<keyword evidence="4" id="KW-1185">Reference proteome</keyword>
<comment type="subcellular location">
    <subcellularLocation>
        <location evidence="1">Membrane</location>
    </subcellularLocation>
</comment>
<dbReference type="EMBL" id="LQPZ01000044">
    <property type="protein sequence ID" value="ORX00189.1"/>
    <property type="molecule type" value="Genomic_DNA"/>
</dbReference>
<evidence type="ECO:0000313" key="3">
    <source>
        <dbReference type="EMBL" id="ORX00189.1"/>
    </source>
</evidence>
<evidence type="ECO:0000256" key="2">
    <source>
        <dbReference type="ARBA" id="ARBA00023136"/>
    </source>
</evidence>
<evidence type="ECO:0000256" key="1">
    <source>
        <dbReference type="ARBA" id="ARBA00004370"/>
    </source>
</evidence>
<proteinExistence type="predicted"/>
<reference evidence="3 4" key="1">
    <citation type="submission" date="2016-01" db="EMBL/GenBank/DDBJ databases">
        <title>The new phylogeny of the genus Mycobacterium.</title>
        <authorList>
            <person name="Tarcisio F."/>
            <person name="Conor M."/>
            <person name="Antonella G."/>
            <person name="Elisabetta G."/>
            <person name="Giulia F.S."/>
            <person name="Sara T."/>
            <person name="Anna F."/>
            <person name="Clotilde B."/>
            <person name="Roberto B."/>
            <person name="Veronica D.S."/>
            <person name="Fabio R."/>
            <person name="Monica P."/>
            <person name="Olivier J."/>
            <person name="Enrico T."/>
            <person name="Nicola S."/>
        </authorList>
    </citation>
    <scope>NUCLEOTIDE SEQUENCE [LARGE SCALE GENOMIC DNA]</scope>
    <source>
        <strain evidence="3 4">DSM 44153</strain>
    </source>
</reference>
<dbReference type="GO" id="GO:0016020">
    <property type="term" value="C:membrane"/>
    <property type="evidence" value="ECO:0007669"/>
    <property type="project" value="UniProtKB-SubCell"/>
</dbReference>
<evidence type="ECO:0008006" key="5">
    <source>
        <dbReference type="Google" id="ProtNLM"/>
    </source>
</evidence>
<keyword evidence="2" id="KW-0472">Membrane</keyword>
<dbReference type="PANTHER" id="PTHR37042:SF4">
    <property type="entry name" value="OUTER MEMBRANE PROTEIN RV1973"/>
    <property type="match status" value="1"/>
</dbReference>
<evidence type="ECO:0000313" key="4">
    <source>
        <dbReference type="Proteomes" id="UP000193090"/>
    </source>
</evidence>
<name>A0A1X2EFQ2_9MYCO</name>
<dbReference type="STRING" id="1798.AWC30_15520"/>
<organism evidence="3 4">
    <name type="scientific">Mycolicibacillus trivialis</name>
    <dbReference type="NCBI Taxonomy" id="1798"/>
    <lineage>
        <taxon>Bacteria</taxon>
        <taxon>Bacillati</taxon>
        <taxon>Actinomycetota</taxon>
        <taxon>Actinomycetes</taxon>
        <taxon>Mycobacteriales</taxon>
        <taxon>Mycobacteriaceae</taxon>
        <taxon>Mycolicibacillus</taxon>
    </lineage>
</organism>
<comment type="caution">
    <text evidence="3">The sequence shown here is derived from an EMBL/GenBank/DDBJ whole genome shotgun (WGS) entry which is preliminary data.</text>
</comment>
<gene>
    <name evidence="3" type="ORF">AWC30_15520</name>
</gene>
<protein>
    <recommendedName>
        <fullName evidence="5">Mce protein</fullName>
    </recommendedName>
</protein>
<sequence length="146" mass="16066">MIVALLAVIGVEGWFVYQRHVVDTAAAEALDAAKEFTVTLANVDPERIDQTFTDVLDGSTGTFHDLYSQSSEQLREALIANEAAAHGTVIDAAVKSASKDRVEVMLFVDQSVRNNKLPQVQLDRSRIVLTMEKVDGRWLASDVEHP</sequence>
<accession>A0A1X2EFQ2</accession>
<dbReference type="Proteomes" id="UP000193090">
    <property type="component" value="Unassembled WGS sequence"/>
</dbReference>